<dbReference type="RefSeq" id="XP_034237382.1">
    <property type="nucleotide sequence ID" value="XM_034381491.1"/>
</dbReference>
<dbReference type="Proteomes" id="UP000515158">
    <property type="component" value="Unplaced"/>
</dbReference>
<gene>
    <name evidence="4" type="primary">LOC117642878</name>
</gene>
<evidence type="ECO:0000313" key="3">
    <source>
        <dbReference type="Proteomes" id="UP000515158"/>
    </source>
</evidence>
<dbReference type="GO" id="GO:0097196">
    <property type="term" value="C:Shu complex"/>
    <property type="evidence" value="ECO:0007669"/>
    <property type="project" value="TreeGrafter"/>
</dbReference>
<dbReference type="GO" id="GO:0000724">
    <property type="term" value="P:double-strand break repair via homologous recombination"/>
    <property type="evidence" value="ECO:0007669"/>
    <property type="project" value="TreeGrafter"/>
</dbReference>
<dbReference type="InterPro" id="IPR007527">
    <property type="entry name" value="Znf_SWIM"/>
</dbReference>
<keyword evidence="1" id="KW-0862">Zinc</keyword>
<sequence length="156" mass="17407">MQNSVRKTVIPFVTNDFFCEIERIYNEDGKISDESLLALHAVFGPPLERALEMLEKECVTLLTTPNDTRQALQCLHLQVSGGKGELYTLFPYINFCPCLAFAHQVAISQTHITCKHVLAARLSQIMGRTIRKEATPEEVARILCASAHADKGATYL</sequence>
<feature type="domain" description="SWIM-type" evidence="2">
    <location>
        <begin position="87"/>
        <end position="125"/>
    </location>
</feature>
<keyword evidence="1" id="KW-0479">Metal-binding</keyword>
<organism evidence="4">
    <name type="scientific">Thrips palmi</name>
    <name type="common">Melon thrips</name>
    <dbReference type="NCBI Taxonomy" id="161013"/>
    <lineage>
        <taxon>Eukaryota</taxon>
        <taxon>Metazoa</taxon>
        <taxon>Ecdysozoa</taxon>
        <taxon>Arthropoda</taxon>
        <taxon>Hexapoda</taxon>
        <taxon>Insecta</taxon>
        <taxon>Pterygota</taxon>
        <taxon>Neoptera</taxon>
        <taxon>Paraneoptera</taxon>
        <taxon>Thysanoptera</taxon>
        <taxon>Terebrantia</taxon>
        <taxon>Thripoidea</taxon>
        <taxon>Thripidae</taxon>
        <taxon>Thrips</taxon>
    </lineage>
</organism>
<name>A0A6P8YTI7_THRPL</name>
<protein>
    <submittedName>
        <fullName evidence="4">Zinc finger SWIM domain-containing protein 7-like isoform X1</fullName>
    </submittedName>
</protein>
<dbReference type="GeneID" id="117642878"/>
<dbReference type="AlphaFoldDB" id="A0A6P8YTI7"/>
<reference evidence="4" key="1">
    <citation type="submission" date="2025-08" db="UniProtKB">
        <authorList>
            <consortium name="RefSeq"/>
        </authorList>
    </citation>
    <scope>IDENTIFICATION</scope>
    <source>
        <tissue evidence="4">Total insect</tissue>
    </source>
</reference>
<dbReference type="InParanoid" id="A0A6P8YTI7"/>
<evidence type="ECO:0000259" key="2">
    <source>
        <dbReference type="PROSITE" id="PS50966"/>
    </source>
</evidence>
<proteinExistence type="predicted"/>
<dbReference type="PANTHER" id="PTHR28498">
    <property type="entry name" value="ZINC FINGER SWIM DOMAIN-CONTAINING PROTEIN 7"/>
    <property type="match status" value="1"/>
</dbReference>
<evidence type="ECO:0000256" key="1">
    <source>
        <dbReference type="PROSITE-ProRule" id="PRU00325"/>
    </source>
</evidence>
<dbReference type="PROSITE" id="PS50966">
    <property type="entry name" value="ZF_SWIM"/>
    <property type="match status" value="1"/>
</dbReference>
<accession>A0A6P8YTI7</accession>
<keyword evidence="1" id="KW-0863">Zinc-finger</keyword>
<dbReference type="OrthoDB" id="337581at2759"/>
<evidence type="ECO:0000313" key="4">
    <source>
        <dbReference type="RefSeq" id="XP_034237382.1"/>
    </source>
</evidence>
<dbReference type="PANTHER" id="PTHR28498:SF1">
    <property type="entry name" value="ZINC FINGER SWIM DOMAIN-CONTAINING PROTEIN 7"/>
    <property type="match status" value="1"/>
</dbReference>
<dbReference type="KEGG" id="tpal:117642878"/>
<keyword evidence="3" id="KW-1185">Reference proteome</keyword>
<dbReference type="GO" id="GO:0008270">
    <property type="term" value="F:zinc ion binding"/>
    <property type="evidence" value="ECO:0007669"/>
    <property type="project" value="UniProtKB-KW"/>
</dbReference>